<sequence length="378" mass="40903">MPRTSPYDVFKFDWLLLGASALLVVFGLTALYSTSLAGVGSVLTSNGSSTIPDLGNFWKQLWFAIFGLVLVVALPAFDYRSLARISRQLLMLSVVLLLAVLVFGSTVRGTTGWFGIAGFGIQPVELAKLFIIIFLAKYLSDYAGQGRELRHVLVSGLAMLPIVALVLLQPDFGSAFLLMVVWGVLVMVAGIRRSHLLFMVIGLAVAAVLAWTLLLRPYQKDRITSFLDPNSDPLGRGYNVTQSVIAIGSGGLTGKGMGYGSQSQLRFLPERQTDFIFAVIAEELGFVGVFVLCLLFGVVFWRGYRLVISARDDFSAYLALGITISIAVEVFVNLGGNLRLMPVTGVTLPFVSYGGSSLLVKFVMIGVLESMSMKGIKS</sequence>
<protein>
    <recommendedName>
        <fullName evidence="12">Probable peptidoglycan glycosyltransferase FtsW</fullName>
        <ecNumber evidence="14">2.4.99.28</ecNumber>
    </recommendedName>
    <alternativeName>
        <fullName evidence="13">Cell division protein FtsW</fullName>
    </alternativeName>
    <alternativeName>
        <fullName evidence="10">Cell wall polymerase</fullName>
    </alternativeName>
    <alternativeName>
        <fullName evidence="9">Peptidoglycan polymerase</fullName>
    </alternativeName>
</protein>
<evidence type="ECO:0000313" key="18">
    <source>
        <dbReference type="Proteomes" id="UP000176988"/>
    </source>
</evidence>
<evidence type="ECO:0000313" key="17">
    <source>
        <dbReference type="EMBL" id="OGM00823.1"/>
    </source>
</evidence>
<feature type="transmembrane region" description="Helical" evidence="16">
    <location>
        <begin position="275"/>
        <end position="302"/>
    </location>
</feature>
<feature type="transmembrane region" description="Helical" evidence="16">
    <location>
        <begin position="196"/>
        <end position="214"/>
    </location>
</feature>
<keyword evidence="2" id="KW-0328">Glycosyltransferase</keyword>
<evidence type="ECO:0000256" key="3">
    <source>
        <dbReference type="ARBA" id="ARBA00022679"/>
    </source>
</evidence>
<feature type="transmembrane region" description="Helical" evidence="16">
    <location>
        <begin position="346"/>
        <end position="368"/>
    </location>
</feature>
<evidence type="ECO:0000256" key="7">
    <source>
        <dbReference type="ARBA" id="ARBA00022989"/>
    </source>
</evidence>
<dbReference type="InterPro" id="IPR001182">
    <property type="entry name" value="FtsW/RodA"/>
</dbReference>
<organism evidence="17 18">
    <name type="scientific">Candidatus Uhrbacteria bacterium RIFOXYC2_FULL_47_19</name>
    <dbReference type="NCBI Taxonomy" id="1802424"/>
    <lineage>
        <taxon>Bacteria</taxon>
        <taxon>Candidatus Uhriibacteriota</taxon>
    </lineage>
</organism>
<accession>A0A1F7WDF0</accession>
<dbReference type="GO" id="GO:0009252">
    <property type="term" value="P:peptidoglycan biosynthetic process"/>
    <property type="evidence" value="ECO:0007669"/>
    <property type="project" value="UniProtKB-KW"/>
</dbReference>
<dbReference type="Pfam" id="PF01098">
    <property type="entry name" value="FTSW_RODA_SPOVE"/>
    <property type="match status" value="1"/>
</dbReference>
<evidence type="ECO:0000256" key="12">
    <source>
        <dbReference type="ARBA" id="ARBA00041185"/>
    </source>
</evidence>
<dbReference type="STRING" id="1802424.A2480_01270"/>
<reference evidence="17 18" key="1">
    <citation type="journal article" date="2016" name="Nat. Commun.">
        <title>Thousands of microbial genomes shed light on interconnected biogeochemical processes in an aquifer system.</title>
        <authorList>
            <person name="Anantharaman K."/>
            <person name="Brown C.T."/>
            <person name="Hug L.A."/>
            <person name="Sharon I."/>
            <person name="Castelle C.J."/>
            <person name="Probst A.J."/>
            <person name="Thomas B.C."/>
            <person name="Singh A."/>
            <person name="Wilkins M.J."/>
            <person name="Karaoz U."/>
            <person name="Brodie E.L."/>
            <person name="Williams K.H."/>
            <person name="Hubbard S.S."/>
            <person name="Banfield J.F."/>
        </authorList>
    </citation>
    <scope>NUCLEOTIDE SEQUENCE [LARGE SCALE GENOMIC DNA]</scope>
</reference>
<dbReference type="GO" id="GO:0051301">
    <property type="term" value="P:cell division"/>
    <property type="evidence" value="ECO:0007669"/>
    <property type="project" value="InterPro"/>
</dbReference>
<evidence type="ECO:0000256" key="8">
    <source>
        <dbReference type="ARBA" id="ARBA00023136"/>
    </source>
</evidence>
<evidence type="ECO:0000256" key="5">
    <source>
        <dbReference type="ARBA" id="ARBA00022960"/>
    </source>
</evidence>
<evidence type="ECO:0000256" key="11">
    <source>
        <dbReference type="ARBA" id="ARBA00038053"/>
    </source>
</evidence>
<keyword evidence="7 16" id="KW-1133">Transmembrane helix</keyword>
<feature type="transmembrane region" description="Helical" evidence="16">
    <location>
        <begin position="89"/>
        <end position="107"/>
    </location>
</feature>
<feature type="transmembrane region" description="Helical" evidence="16">
    <location>
        <begin position="12"/>
        <end position="37"/>
    </location>
</feature>
<dbReference type="GO" id="GO:0015648">
    <property type="term" value="F:lipid-linked peptidoglycan transporter activity"/>
    <property type="evidence" value="ECO:0007669"/>
    <property type="project" value="TreeGrafter"/>
</dbReference>
<keyword evidence="6" id="KW-0573">Peptidoglycan synthesis</keyword>
<evidence type="ECO:0000256" key="6">
    <source>
        <dbReference type="ARBA" id="ARBA00022984"/>
    </source>
</evidence>
<evidence type="ECO:0000256" key="2">
    <source>
        <dbReference type="ARBA" id="ARBA00022676"/>
    </source>
</evidence>
<feature type="transmembrane region" description="Helical" evidence="16">
    <location>
        <begin position="113"/>
        <end position="139"/>
    </location>
</feature>
<dbReference type="GO" id="GO:0008360">
    <property type="term" value="P:regulation of cell shape"/>
    <property type="evidence" value="ECO:0007669"/>
    <property type="project" value="UniProtKB-KW"/>
</dbReference>
<name>A0A1F7WDF0_9BACT</name>
<comment type="similarity">
    <text evidence="11">Belongs to the SEDS family. FtsW subfamily.</text>
</comment>
<dbReference type="PROSITE" id="PS00428">
    <property type="entry name" value="FTSW_RODA_SPOVE"/>
    <property type="match status" value="1"/>
</dbReference>
<feature type="transmembrane region" description="Helical" evidence="16">
    <location>
        <begin position="174"/>
        <end position="191"/>
    </location>
</feature>
<dbReference type="GO" id="GO:0008955">
    <property type="term" value="F:peptidoglycan glycosyltransferase activity"/>
    <property type="evidence" value="ECO:0007669"/>
    <property type="project" value="UniProtKB-EC"/>
</dbReference>
<comment type="caution">
    <text evidence="17">The sequence shown here is derived from an EMBL/GenBank/DDBJ whole genome shotgun (WGS) entry which is preliminary data.</text>
</comment>
<feature type="transmembrane region" description="Helical" evidence="16">
    <location>
        <begin position="314"/>
        <end position="334"/>
    </location>
</feature>
<evidence type="ECO:0000256" key="14">
    <source>
        <dbReference type="ARBA" id="ARBA00044770"/>
    </source>
</evidence>
<evidence type="ECO:0000256" key="10">
    <source>
        <dbReference type="ARBA" id="ARBA00033270"/>
    </source>
</evidence>
<keyword evidence="5" id="KW-0133">Cell shape</keyword>
<evidence type="ECO:0000256" key="13">
    <source>
        <dbReference type="ARBA" id="ARBA00041418"/>
    </source>
</evidence>
<feature type="transmembrane region" description="Helical" evidence="16">
    <location>
        <begin position="57"/>
        <end position="77"/>
    </location>
</feature>
<dbReference type="PANTHER" id="PTHR30474">
    <property type="entry name" value="CELL CYCLE PROTEIN"/>
    <property type="match status" value="1"/>
</dbReference>
<comment type="catalytic activity">
    <reaction evidence="15">
        <text>[GlcNAc-(1-&gt;4)-Mur2Ac(oyl-L-Ala-gamma-D-Glu-L-Lys-D-Ala-D-Ala)](n)-di-trans,octa-cis-undecaprenyl diphosphate + beta-D-GlcNAc-(1-&gt;4)-Mur2Ac(oyl-L-Ala-gamma-D-Glu-L-Lys-D-Ala-D-Ala)-di-trans,octa-cis-undecaprenyl diphosphate = [GlcNAc-(1-&gt;4)-Mur2Ac(oyl-L-Ala-gamma-D-Glu-L-Lys-D-Ala-D-Ala)](n+1)-di-trans,octa-cis-undecaprenyl diphosphate + di-trans,octa-cis-undecaprenyl diphosphate + H(+)</text>
        <dbReference type="Rhea" id="RHEA:23708"/>
        <dbReference type="Rhea" id="RHEA-COMP:9602"/>
        <dbReference type="Rhea" id="RHEA-COMP:9603"/>
        <dbReference type="ChEBI" id="CHEBI:15378"/>
        <dbReference type="ChEBI" id="CHEBI:58405"/>
        <dbReference type="ChEBI" id="CHEBI:60033"/>
        <dbReference type="ChEBI" id="CHEBI:78435"/>
        <dbReference type="EC" id="2.4.99.28"/>
    </reaction>
</comment>
<dbReference type="InterPro" id="IPR011923">
    <property type="entry name" value="RodA/MrdB"/>
</dbReference>
<feature type="transmembrane region" description="Helical" evidence="16">
    <location>
        <begin position="151"/>
        <end position="168"/>
    </location>
</feature>
<dbReference type="PANTHER" id="PTHR30474:SF2">
    <property type="entry name" value="PEPTIDOGLYCAN GLYCOSYLTRANSFERASE FTSW-RELATED"/>
    <property type="match status" value="1"/>
</dbReference>
<dbReference type="GO" id="GO:0032153">
    <property type="term" value="C:cell division site"/>
    <property type="evidence" value="ECO:0007669"/>
    <property type="project" value="TreeGrafter"/>
</dbReference>
<evidence type="ECO:0000256" key="15">
    <source>
        <dbReference type="ARBA" id="ARBA00049902"/>
    </source>
</evidence>
<keyword evidence="8 16" id="KW-0472">Membrane</keyword>
<gene>
    <name evidence="17" type="ORF">A2480_01270</name>
</gene>
<dbReference type="Proteomes" id="UP000176988">
    <property type="component" value="Unassembled WGS sequence"/>
</dbReference>
<proteinExistence type="inferred from homology"/>
<keyword evidence="3" id="KW-0808">Transferase</keyword>
<evidence type="ECO:0000256" key="9">
    <source>
        <dbReference type="ARBA" id="ARBA00032370"/>
    </source>
</evidence>
<keyword evidence="4 16" id="KW-0812">Transmembrane</keyword>
<evidence type="ECO:0000256" key="1">
    <source>
        <dbReference type="ARBA" id="ARBA00004141"/>
    </source>
</evidence>
<evidence type="ECO:0000256" key="16">
    <source>
        <dbReference type="SAM" id="Phobius"/>
    </source>
</evidence>
<dbReference type="EMBL" id="MGFG01000023">
    <property type="protein sequence ID" value="OGM00823.1"/>
    <property type="molecule type" value="Genomic_DNA"/>
</dbReference>
<dbReference type="AlphaFoldDB" id="A0A1F7WDF0"/>
<dbReference type="EC" id="2.4.99.28" evidence="14"/>
<dbReference type="GO" id="GO:0005886">
    <property type="term" value="C:plasma membrane"/>
    <property type="evidence" value="ECO:0007669"/>
    <property type="project" value="TreeGrafter"/>
</dbReference>
<dbReference type="InterPro" id="IPR018365">
    <property type="entry name" value="Cell_cycle_FtsW-rel_CS"/>
</dbReference>
<dbReference type="NCBIfam" id="TIGR02210">
    <property type="entry name" value="rodA_shape"/>
    <property type="match status" value="1"/>
</dbReference>
<evidence type="ECO:0000256" key="4">
    <source>
        <dbReference type="ARBA" id="ARBA00022692"/>
    </source>
</evidence>
<comment type="subcellular location">
    <subcellularLocation>
        <location evidence="1">Membrane</location>
        <topology evidence="1">Multi-pass membrane protein</topology>
    </subcellularLocation>
</comment>